<comment type="caution">
    <text evidence="3">The sequence shown here is derived from an EMBL/GenBank/DDBJ whole genome shotgun (WGS) entry which is preliminary data.</text>
</comment>
<dbReference type="EMBL" id="JAOEGN010000019">
    <property type="protein sequence ID" value="MCU0105639.1"/>
    <property type="molecule type" value="Genomic_DNA"/>
</dbReference>
<evidence type="ECO:0000259" key="2">
    <source>
        <dbReference type="Pfam" id="PF20578"/>
    </source>
</evidence>
<keyword evidence="4" id="KW-1185">Reference proteome</keyword>
<dbReference type="NCBIfam" id="TIGR02543">
    <property type="entry name" value="List_Bact_rpt"/>
    <property type="match status" value="2"/>
</dbReference>
<gene>
    <name evidence="3" type="ORF">N7603_08205</name>
</gene>
<dbReference type="InterPro" id="IPR042229">
    <property type="entry name" value="Listeria/Bacterioides_rpt_sf"/>
</dbReference>
<dbReference type="InterPro" id="IPR013378">
    <property type="entry name" value="InlB-like_B-rpt"/>
</dbReference>
<dbReference type="Gene3D" id="2.60.40.4270">
    <property type="entry name" value="Listeria-Bacteroides repeat domain"/>
    <property type="match status" value="2"/>
</dbReference>
<reference evidence="4" key="1">
    <citation type="submission" date="2023-07" db="EMBL/GenBank/DDBJ databases">
        <title>Novel Mycoplasma species identified in domestic and wild animals.</title>
        <authorList>
            <person name="Volokhov D.V."/>
            <person name="Furtak V.A."/>
            <person name="Zagorodnyaya T.A."/>
        </authorList>
    </citation>
    <scope>NUCLEOTIDE SEQUENCE [LARGE SCALE GENOMIC DNA]</scope>
    <source>
        <strain evidence="4">92-19</strain>
    </source>
</reference>
<feature type="domain" description="Atrophied bacterial Ig" evidence="2">
    <location>
        <begin position="422"/>
        <end position="486"/>
    </location>
</feature>
<evidence type="ECO:0000256" key="1">
    <source>
        <dbReference type="ARBA" id="ARBA00004196"/>
    </source>
</evidence>
<dbReference type="InterPro" id="IPR046780">
    <property type="entry name" value="aBig_2"/>
</dbReference>
<protein>
    <submittedName>
        <fullName evidence="3">InlB B-repeat-containing protein</fullName>
    </submittedName>
</protein>
<evidence type="ECO:0000313" key="4">
    <source>
        <dbReference type="Proteomes" id="UP001209076"/>
    </source>
</evidence>
<dbReference type="RefSeq" id="WP_262096957.1">
    <property type="nucleotide sequence ID" value="NZ_JAOEGN010000019.1"/>
</dbReference>
<dbReference type="Pfam" id="PF09479">
    <property type="entry name" value="Flg_new"/>
    <property type="match status" value="2"/>
</dbReference>
<dbReference type="Pfam" id="PF20578">
    <property type="entry name" value="aBig_2"/>
    <property type="match status" value="1"/>
</dbReference>
<accession>A0ABT2PXF6</accession>
<dbReference type="Proteomes" id="UP001209076">
    <property type="component" value="Unassembled WGS sequence"/>
</dbReference>
<proteinExistence type="predicted"/>
<comment type="subcellular location">
    <subcellularLocation>
        <location evidence="1">Cell envelope</location>
    </subcellularLocation>
</comment>
<sequence length="658" mass="71047">MSNDLGIKGTDFVTYKGQMQLPAGYTVVEYGFIFSRSSDVLTLESAGATIVPSNINYGPTGEFMRSFPNTTFNSLRAYLIVLNGSSVEETYYSENYYRSISELGEPGTYSASFDSSTKGSYNLGDVTVSGVVWSLNDALIGADSNKVGDKSVRLRNSMWTKSGFANISTISFKAALWSGDDVNTLKISLSSDGSNWIDVSDGLNQTEVSSLTLVDYTFNLANSANFNSSGLKSSDLLLVKIQVELIGERINIDEISINYGAFNGAIHEVELVSGTTSKDFYADGTIFTNPTPSTGYKFDGWFKDSNFATPYNNTGIKESLSLYAKFIKETYTITFNYNGADAGNTVASIQAEYEDEIDLPVPSKSGYDFAGWESSTGATQYSSPYIVEAANRDMYAKWILNDSGKVSLDKASLSLPLNVTNTTPLTLPLVGDNGTTISWVSSNTDYITNNGTVTLPTESAVEVTLTATISLNSASETRIFTITVKPEETSIPEVLRQSDFGTTNLTNTDYTAVKTTSVLNGAADPTPSGNSSWITKGSNYNGTGWDYVRMGGKPAATIENPTVYMSTNYILSGTVTSIVIKIVGLDSAAGNETIYLQTSDNNSTWTNVTSLSVTAIGDLKFEGLNLSNVYYRFVFVRASSGNDNRGTDIKSITFYGNP</sequence>
<evidence type="ECO:0000313" key="3">
    <source>
        <dbReference type="EMBL" id="MCU0105639.1"/>
    </source>
</evidence>
<organism evidence="3 4">
    <name type="scientific">Paracholeplasma vituli</name>
    <dbReference type="NCBI Taxonomy" id="69473"/>
    <lineage>
        <taxon>Bacteria</taxon>
        <taxon>Bacillati</taxon>
        <taxon>Mycoplasmatota</taxon>
        <taxon>Mollicutes</taxon>
        <taxon>Acholeplasmatales</taxon>
        <taxon>Acholeplasmataceae</taxon>
        <taxon>Paracholeplasma</taxon>
    </lineage>
</organism>
<name>A0ABT2PXF6_9MOLU</name>